<dbReference type="SUPFAM" id="SSF56601">
    <property type="entry name" value="beta-lactamase/transpeptidase-like"/>
    <property type="match status" value="1"/>
</dbReference>
<proteinExistence type="predicted"/>
<dbReference type="InterPro" id="IPR012338">
    <property type="entry name" value="Beta-lactam/transpept-like"/>
</dbReference>
<evidence type="ECO:0000256" key="1">
    <source>
        <dbReference type="SAM" id="MobiDB-lite"/>
    </source>
</evidence>
<gene>
    <name evidence="3" type="ORF">GCM10022222_85110</name>
</gene>
<feature type="domain" description="Beta-lactamase-related" evidence="2">
    <location>
        <begin position="44"/>
        <end position="98"/>
    </location>
</feature>
<protein>
    <recommendedName>
        <fullName evidence="2">Beta-lactamase-related domain-containing protein</fullName>
    </recommendedName>
</protein>
<dbReference type="Pfam" id="PF00144">
    <property type="entry name" value="Beta-lactamase"/>
    <property type="match status" value="1"/>
</dbReference>
<dbReference type="Gene3D" id="3.40.710.10">
    <property type="entry name" value="DD-peptidase/beta-lactamase superfamily"/>
    <property type="match status" value="1"/>
</dbReference>
<dbReference type="InterPro" id="IPR001466">
    <property type="entry name" value="Beta-lactam-related"/>
</dbReference>
<reference evidence="4" key="1">
    <citation type="journal article" date="2019" name="Int. J. Syst. Evol. Microbiol.">
        <title>The Global Catalogue of Microorganisms (GCM) 10K type strain sequencing project: providing services to taxonomists for standard genome sequencing and annotation.</title>
        <authorList>
            <consortium name="The Broad Institute Genomics Platform"/>
            <consortium name="The Broad Institute Genome Sequencing Center for Infectious Disease"/>
            <person name="Wu L."/>
            <person name="Ma J."/>
        </authorList>
    </citation>
    <scope>NUCLEOTIDE SEQUENCE [LARGE SCALE GENOMIC DNA]</scope>
    <source>
        <strain evidence="4">JCM 16898</strain>
    </source>
</reference>
<accession>A0ABP6YQ49</accession>
<organism evidence="3 4">
    <name type="scientific">Amycolatopsis ultiminotia</name>
    <dbReference type="NCBI Taxonomy" id="543629"/>
    <lineage>
        <taxon>Bacteria</taxon>
        <taxon>Bacillati</taxon>
        <taxon>Actinomycetota</taxon>
        <taxon>Actinomycetes</taxon>
        <taxon>Pseudonocardiales</taxon>
        <taxon>Pseudonocardiaceae</taxon>
        <taxon>Amycolatopsis</taxon>
    </lineage>
</organism>
<feature type="compositionally biased region" description="Basic residues" evidence="1">
    <location>
        <begin position="18"/>
        <end position="34"/>
    </location>
</feature>
<keyword evidence="4" id="KW-1185">Reference proteome</keyword>
<name>A0ABP6YQ49_9PSEU</name>
<dbReference type="Proteomes" id="UP001500689">
    <property type="component" value="Unassembled WGS sequence"/>
</dbReference>
<evidence type="ECO:0000313" key="3">
    <source>
        <dbReference type="EMBL" id="GAA3587426.1"/>
    </source>
</evidence>
<feature type="region of interest" description="Disordered" evidence="1">
    <location>
        <begin position="1"/>
        <end position="42"/>
    </location>
</feature>
<dbReference type="EMBL" id="BAAAZN010000035">
    <property type="protein sequence ID" value="GAA3587426.1"/>
    <property type="molecule type" value="Genomic_DNA"/>
</dbReference>
<evidence type="ECO:0000313" key="4">
    <source>
        <dbReference type="Proteomes" id="UP001500689"/>
    </source>
</evidence>
<evidence type="ECO:0000259" key="2">
    <source>
        <dbReference type="Pfam" id="PF00144"/>
    </source>
</evidence>
<comment type="caution">
    <text evidence="3">The sequence shown here is derived from an EMBL/GenBank/DDBJ whole genome shotgun (WGS) entry which is preliminary data.</text>
</comment>
<sequence length="99" mass="10917">MANRPARERLFHDENRALPRRPRPRRRGRTRPRHAGGPALAGVRANGKQGVLIRHLLSHTSGLSGWEQPGTATELYDLPLSTARPAAQALWWEPGTASG</sequence>
<feature type="compositionally biased region" description="Basic and acidic residues" evidence="1">
    <location>
        <begin position="1"/>
        <end position="17"/>
    </location>
</feature>